<evidence type="ECO:0000313" key="1">
    <source>
        <dbReference type="EMBL" id="SPQ24510.1"/>
    </source>
</evidence>
<protein>
    <submittedName>
        <fullName evidence="1">88baee81-6056-493e-b937-5abcb325f600</fullName>
    </submittedName>
</protein>
<proteinExistence type="predicted"/>
<organism evidence="1 2">
    <name type="scientific">Thermothielavioides terrestris</name>
    <dbReference type="NCBI Taxonomy" id="2587410"/>
    <lineage>
        <taxon>Eukaryota</taxon>
        <taxon>Fungi</taxon>
        <taxon>Dikarya</taxon>
        <taxon>Ascomycota</taxon>
        <taxon>Pezizomycotina</taxon>
        <taxon>Sordariomycetes</taxon>
        <taxon>Sordariomycetidae</taxon>
        <taxon>Sordariales</taxon>
        <taxon>Chaetomiaceae</taxon>
        <taxon>Thermothielavioides</taxon>
    </lineage>
</organism>
<accession>A0A3S4BMZ5</accession>
<name>A0A3S4BMZ5_9PEZI</name>
<reference evidence="1 2" key="1">
    <citation type="submission" date="2018-04" db="EMBL/GenBank/DDBJ databases">
        <authorList>
            <person name="Huttner S."/>
            <person name="Dainat J."/>
        </authorList>
    </citation>
    <scope>NUCLEOTIDE SEQUENCE [LARGE SCALE GENOMIC DNA]</scope>
</reference>
<dbReference type="Proteomes" id="UP000289323">
    <property type="component" value="Unassembled WGS sequence"/>
</dbReference>
<dbReference type="EMBL" id="OUUZ01000013">
    <property type="protein sequence ID" value="SPQ24510.1"/>
    <property type="molecule type" value="Genomic_DNA"/>
</dbReference>
<dbReference type="AlphaFoldDB" id="A0A3S4BMZ5"/>
<evidence type="ECO:0000313" key="2">
    <source>
        <dbReference type="Proteomes" id="UP000289323"/>
    </source>
</evidence>
<gene>
    <name evidence="1" type="ORF">TT172_LOCUS6929</name>
</gene>
<sequence>MASDIHPWDIMINGKRWAGKVRLVGFVDSFYLICYSGVSRFEHGIVVYKDDDAIRTTLQEAKIDAAAIGLEVVNKAKAEQGEGNDFVPLIPMSSSLKYFNFESVKGGLDYRITSLGHPVSLKTKYASSSLQRYDIKLYKGRDTVMKKRIRRGVTQHGLYDQIHDAVRLGIITHAELMGMIIGKTYGGSVLGDVTSKYLDGLAGGKGSKNLALTGERA</sequence>